<dbReference type="SUPFAM" id="SSF56672">
    <property type="entry name" value="DNA/RNA polymerases"/>
    <property type="match status" value="1"/>
</dbReference>
<feature type="region of interest" description="Disordered" evidence="1">
    <location>
        <begin position="213"/>
        <end position="257"/>
    </location>
</feature>
<sequence length="552" mass="62333">MATSNLQTENDNTVDDAHGGDDTLDRDSPGRTAANIDEEIAQIRAKELPLYYGKNVKEHQNWTLDARNTFLFSPDDFPREQDKVIYAMQYLAGEPKETWFQNKTRDYSTVTWEGFAKFLLDIIKDPVNRQLHIVQTYTDAVQLPNQSVHSFNSYLGTLEAQLPPYSEDHMRTHFFTKLRPDIRAALTMYQDLPTTQSNLVALAARLESNLRKGNAAKPKANPSSNTHASSKSGPSTKSAEDKDHKPTEGKAKGKRDILIDDDAIPMRALMDTGAEVNMISQHFVIEHQLTRMDVPLPQPQFLDGQKTYCFGAYKLRYQLTNSWGQSRDCEHVFYALEKPGPPFVLGLPALKAERVQINCGTKVWRFNIKEDLIELQSSEDFAKEIQDQPSIYAVIWIGPTNDPKQEVRIQSVDAAPTLPEEYCNYADVFSVENAGLLPAHKASDHAIDLDGKDPPYRPLYNLSNTKLGVLQTYLDDALAKGWIRHSISPAGAPILFVHKKDGGLRLCVDYWELNQVTIKNRHPLPLISETLDQLSGAKLFTKLDLKDAYHHI</sequence>
<dbReference type="CDD" id="cd00303">
    <property type="entry name" value="retropepsin_like"/>
    <property type="match status" value="1"/>
</dbReference>
<dbReference type="InterPro" id="IPR043502">
    <property type="entry name" value="DNA/RNA_pol_sf"/>
</dbReference>
<dbReference type="CDD" id="cd01647">
    <property type="entry name" value="RT_LTR"/>
    <property type="match status" value="1"/>
</dbReference>
<keyword evidence="3" id="KW-1185">Reference proteome</keyword>
<dbReference type="Proteomes" id="UP000192927">
    <property type="component" value="Unassembled WGS sequence"/>
</dbReference>
<proteinExistence type="predicted"/>
<feature type="region of interest" description="Disordered" evidence="1">
    <location>
        <begin position="1"/>
        <end position="33"/>
    </location>
</feature>
<feature type="compositionally biased region" description="Basic and acidic residues" evidence="1">
    <location>
        <begin position="238"/>
        <end position="257"/>
    </location>
</feature>
<dbReference type="Gene3D" id="2.40.70.10">
    <property type="entry name" value="Acid Proteases"/>
    <property type="match status" value="1"/>
</dbReference>
<feature type="compositionally biased region" description="Polar residues" evidence="1">
    <location>
        <begin position="221"/>
        <end position="237"/>
    </location>
</feature>
<feature type="compositionally biased region" description="Polar residues" evidence="1">
    <location>
        <begin position="1"/>
        <end position="11"/>
    </location>
</feature>
<dbReference type="EMBL" id="FWEW01000117">
    <property type="protein sequence ID" value="SLM33752.1"/>
    <property type="molecule type" value="Genomic_DNA"/>
</dbReference>
<dbReference type="Gene3D" id="3.30.70.270">
    <property type="match status" value="1"/>
</dbReference>
<dbReference type="InterPro" id="IPR021109">
    <property type="entry name" value="Peptidase_aspartic_dom_sf"/>
</dbReference>
<protein>
    <submittedName>
        <fullName evidence="2">Gag polymerase env protein</fullName>
    </submittedName>
</protein>
<dbReference type="AlphaFoldDB" id="A0A1W5CSI4"/>
<dbReference type="InterPro" id="IPR043128">
    <property type="entry name" value="Rev_trsase/Diguanyl_cyclase"/>
</dbReference>
<dbReference type="Gene3D" id="3.10.10.10">
    <property type="entry name" value="HIV Type 1 Reverse Transcriptase, subunit A, domain 1"/>
    <property type="match status" value="1"/>
</dbReference>
<evidence type="ECO:0000313" key="2">
    <source>
        <dbReference type="EMBL" id="SLM33752.1"/>
    </source>
</evidence>
<name>A0A1W5CSI4_9LECA</name>
<feature type="compositionally biased region" description="Basic and acidic residues" evidence="1">
    <location>
        <begin position="15"/>
        <end position="29"/>
    </location>
</feature>
<evidence type="ECO:0000313" key="3">
    <source>
        <dbReference type="Proteomes" id="UP000192927"/>
    </source>
</evidence>
<dbReference type="InterPro" id="IPR032567">
    <property type="entry name" value="RTL1-rel"/>
</dbReference>
<dbReference type="PANTHER" id="PTHR15503">
    <property type="entry name" value="LDOC1 RELATED"/>
    <property type="match status" value="1"/>
</dbReference>
<evidence type="ECO:0000256" key="1">
    <source>
        <dbReference type="SAM" id="MobiDB-lite"/>
    </source>
</evidence>
<organism evidence="2 3">
    <name type="scientific">Lasallia pustulata</name>
    <dbReference type="NCBI Taxonomy" id="136370"/>
    <lineage>
        <taxon>Eukaryota</taxon>
        <taxon>Fungi</taxon>
        <taxon>Dikarya</taxon>
        <taxon>Ascomycota</taxon>
        <taxon>Pezizomycotina</taxon>
        <taxon>Lecanoromycetes</taxon>
        <taxon>OSLEUM clade</taxon>
        <taxon>Umbilicariomycetidae</taxon>
        <taxon>Umbilicariales</taxon>
        <taxon>Umbilicariaceae</taxon>
        <taxon>Lasallia</taxon>
    </lineage>
</organism>
<accession>A0A1W5CSI4</accession>
<reference evidence="3" key="1">
    <citation type="submission" date="2017-03" db="EMBL/GenBank/DDBJ databases">
        <authorList>
            <person name="Sharma R."/>
            <person name="Thines M."/>
        </authorList>
    </citation>
    <scope>NUCLEOTIDE SEQUENCE [LARGE SCALE GENOMIC DNA]</scope>
</reference>
<dbReference type="PANTHER" id="PTHR15503:SF22">
    <property type="entry name" value="TRANSPOSON TY3-I GAG POLYPROTEIN"/>
    <property type="match status" value="1"/>
</dbReference>